<organism evidence="1 2">
    <name type="scientific">Ridgeia piscesae</name>
    <name type="common">Tubeworm</name>
    <dbReference type="NCBI Taxonomy" id="27915"/>
    <lineage>
        <taxon>Eukaryota</taxon>
        <taxon>Metazoa</taxon>
        <taxon>Spiralia</taxon>
        <taxon>Lophotrochozoa</taxon>
        <taxon>Annelida</taxon>
        <taxon>Polychaeta</taxon>
        <taxon>Sedentaria</taxon>
        <taxon>Canalipalpata</taxon>
        <taxon>Sabellida</taxon>
        <taxon>Siboglinidae</taxon>
        <taxon>Ridgeia</taxon>
    </lineage>
</organism>
<evidence type="ECO:0000313" key="1">
    <source>
        <dbReference type="EMBL" id="KAK2172025.1"/>
    </source>
</evidence>
<sequence>FVVVCTRNITEDLIRKGRRHQLTRSRWHWIIIVQNAHDWANLILPGERIILIQSNGLIVDTQYIDQMSDAVEQVYTLWSVSMTSQMLEYLGAWRSTSGLVASFTDTWTFHRFSNKTYTIATIHVMSFHQQERIYY</sequence>
<dbReference type="Proteomes" id="UP001209878">
    <property type="component" value="Unassembled WGS sequence"/>
</dbReference>
<evidence type="ECO:0000313" key="2">
    <source>
        <dbReference type="Proteomes" id="UP001209878"/>
    </source>
</evidence>
<keyword evidence="2" id="KW-1185">Reference proteome</keyword>
<accession>A0AAD9KIZ5</accession>
<gene>
    <name evidence="1" type="ORF">NP493_1000g00068</name>
</gene>
<comment type="caution">
    <text evidence="1">The sequence shown here is derived from an EMBL/GenBank/DDBJ whole genome shotgun (WGS) entry which is preliminary data.</text>
</comment>
<feature type="non-terminal residue" evidence="1">
    <location>
        <position position="1"/>
    </location>
</feature>
<reference evidence="1" key="1">
    <citation type="journal article" date="2023" name="Mol. Biol. Evol.">
        <title>Third-Generation Sequencing Reveals the Adaptive Role of the Epigenome in Three Deep-Sea Polychaetes.</title>
        <authorList>
            <person name="Perez M."/>
            <person name="Aroh O."/>
            <person name="Sun Y."/>
            <person name="Lan Y."/>
            <person name="Juniper S.K."/>
            <person name="Young C.R."/>
            <person name="Angers B."/>
            <person name="Qian P.Y."/>
        </authorList>
    </citation>
    <scope>NUCLEOTIDE SEQUENCE</scope>
    <source>
        <strain evidence="1">R07B-5</strain>
    </source>
</reference>
<dbReference type="AlphaFoldDB" id="A0AAD9KIZ5"/>
<proteinExistence type="predicted"/>
<dbReference type="EMBL" id="JAODUO010001000">
    <property type="protein sequence ID" value="KAK2172025.1"/>
    <property type="molecule type" value="Genomic_DNA"/>
</dbReference>
<name>A0AAD9KIZ5_RIDPI</name>
<protein>
    <submittedName>
        <fullName evidence="1">Uncharacterized protein</fullName>
    </submittedName>
</protein>